<reference evidence="2" key="1">
    <citation type="submission" date="2022-08" db="EMBL/GenBank/DDBJ databases">
        <title>Whole genome sequencing of non-tuberculosis mycobacteria type-strains.</title>
        <authorList>
            <person name="Igarashi Y."/>
            <person name="Osugi A."/>
            <person name="Mitarai S."/>
        </authorList>
    </citation>
    <scope>NUCLEOTIDE SEQUENCE</scope>
    <source>
        <strain evidence="2">JCM 16369</strain>
    </source>
</reference>
<keyword evidence="3" id="KW-1185">Reference proteome</keyword>
<protein>
    <submittedName>
        <fullName evidence="2">Cellulose biosynthesis cyclic di-GMP-binding regulatory protein BcsB</fullName>
    </submittedName>
</protein>
<sequence length="689" mass="71199">MRVGMPVVKSGGLVKFGATVGVVAAMLWSAPWAAAEPEPVPTDPAPVEPAPTVATGGEVITAPTLSLVDLGVNPVLSFYGGTSSTSLSFPVPPGLAPEALNATLDLPFAVRSGLISVTQGDKLIGKLPLPTADLSPVVIPLAGAQVVDNVATVTLTLASVPDDGYCLDRLNPVDLIDGSVAFSGAEAVPATVADFLPPLLRRLTIGVPANPSMAESDAAVQLATSLTKKYGNQAPDVQIVPLPDGATAVPTPSLPLERQIVVKEGSDESISLEGAGGVPQLLITGPASNLTNDTRLLSDGGLNLAVSPRVVPEQLSSGRRPQTIGGLVTVGQLNQGSLTAAGNSPGVTISLDQTKFGHPVQGVRVHVVGTYTPLPNTFGAQLTATVNGEQIDSWAADSAGTIDRWISVPDRLLTRYTDVQISLNTTGNTGGCNDDRSLNLKINGNSVIESSQASPPIPAGFGSLPQSLLPVVKVGIGSDRFADTVRASQITIGLQRLSSLALRTSVTSFEEARKSQDPAILISADGWTDKSIPLPVSTNERRITLEGTPEEGPTVLNLDPGIQFGSLQTVFDGHRSLLIATSNGAPQQLDDLLGWLNADRSRWPQLRGTAIVAIPGRAPALVAGRTPMSAYGPVEPAADQDAAPAGRYRYDPAWWVAAGVVGLAAAGVLAIILTARRPQDNTGGHRRDS</sequence>
<evidence type="ECO:0000313" key="2">
    <source>
        <dbReference type="EMBL" id="ULN42646.1"/>
    </source>
</evidence>
<gene>
    <name evidence="2" type="ORF">MI149_05935</name>
</gene>
<accession>A0ABY3TMQ6</accession>
<dbReference type="Proteomes" id="UP001055337">
    <property type="component" value="Chromosome"/>
</dbReference>
<dbReference type="RefSeq" id="WP_240179030.1">
    <property type="nucleotide sequence ID" value="NZ_CP092362.2"/>
</dbReference>
<keyword evidence="1" id="KW-0472">Membrane</keyword>
<name>A0ABY3TMQ6_9MYCO</name>
<dbReference type="EMBL" id="CP092362">
    <property type="protein sequence ID" value="ULN42646.1"/>
    <property type="molecule type" value="Genomic_DNA"/>
</dbReference>
<organism evidence="2 3">
    <name type="scientific">Mycolicibacterium crocinum</name>
    <dbReference type="NCBI Taxonomy" id="388459"/>
    <lineage>
        <taxon>Bacteria</taxon>
        <taxon>Bacillati</taxon>
        <taxon>Actinomycetota</taxon>
        <taxon>Actinomycetes</taxon>
        <taxon>Mycobacteriales</taxon>
        <taxon>Mycobacteriaceae</taxon>
        <taxon>Mycolicibacterium</taxon>
    </lineage>
</organism>
<feature type="transmembrane region" description="Helical" evidence="1">
    <location>
        <begin position="653"/>
        <end position="675"/>
    </location>
</feature>
<evidence type="ECO:0000256" key="1">
    <source>
        <dbReference type="SAM" id="Phobius"/>
    </source>
</evidence>
<evidence type="ECO:0000313" key="3">
    <source>
        <dbReference type="Proteomes" id="UP001055337"/>
    </source>
</evidence>
<proteinExistence type="predicted"/>
<dbReference type="Gene3D" id="2.60.120.260">
    <property type="entry name" value="Galactose-binding domain-like"/>
    <property type="match status" value="1"/>
</dbReference>
<keyword evidence="1" id="KW-0812">Transmembrane</keyword>
<keyword evidence="1" id="KW-1133">Transmembrane helix</keyword>